<feature type="region of interest" description="Disordered" evidence="1">
    <location>
        <begin position="66"/>
        <end position="101"/>
    </location>
</feature>
<evidence type="ECO:0000313" key="2">
    <source>
        <dbReference type="EMBL" id="KAL0127760.1"/>
    </source>
</evidence>
<protein>
    <submittedName>
        <fullName evidence="2">Uncharacterized protein</fullName>
    </submittedName>
</protein>
<comment type="caution">
    <text evidence="2">The sequence shown here is derived from an EMBL/GenBank/DDBJ whole genome shotgun (WGS) entry which is preliminary data.</text>
</comment>
<dbReference type="AlphaFoldDB" id="A0AAW2GJB4"/>
<organism evidence="2 3">
    <name type="scientific">Cardiocondyla obscurior</name>
    <dbReference type="NCBI Taxonomy" id="286306"/>
    <lineage>
        <taxon>Eukaryota</taxon>
        <taxon>Metazoa</taxon>
        <taxon>Ecdysozoa</taxon>
        <taxon>Arthropoda</taxon>
        <taxon>Hexapoda</taxon>
        <taxon>Insecta</taxon>
        <taxon>Pterygota</taxon>
        <taxon>Neoptera</taxon>
        <taxon>Endopterygota</taxon>
        <taxon>Hymenoptera</taxon>
        <taxon>Apocrita</taxon>
        <taxon>Aculeata</taxon>
        <taxon>Formicoidea</taxon>
        <taxon>Formicidae</taxon>
        <taxon>Myrmicinae</taxon>
        <taxon>Cardiocondyla</taxon>
    </lineage>
</organism>
<name>A0AAW2GJB4_9HYME</name>
<dbReference type="EMBL" id="JADYXP020000003">
    <property type="protein sequence ID" value="KAL0127760.1"/>
    <property type="molecule type" value="Genomic_DNA"/>
</dbReference>
<evidence type="ECO:0000313" key="3">
    <source>
        <dbReference type="Proteomes" id="UP001430953"/>
    </source>
</evidence>
<sequence length="101" mass="12018">MIGEREMEVNLSLFDRYLSYILFFFIALNCNCVEEEKKNKIKTIKRERLSSNSRDFYLLQEEIPVQKKKKKSRKERLDNGKDEEERGGGRKRVENNGRKAG</sequence>
<gene>
    <name evidence="2" type="ORF">PUN28_003180</name>
</gene>
<keyword evidence="3" id="KW-1185">Reference proteome</keyword>
<dbReference type="Proteomes" id="UP001430953">
    <property type="component" value="Unassembled WGS sequence"/>
</dbReference>
<accession>A0AAW2GJB4</accession>
<reference evidence="2 3" key="1">
    <citation type="submission" date="2023-03" db="EMBL/GenBank/DDBJ databases">
        <title>High recombination rates correlate with genetic variation in Cardiocondyla obscurior ants.</title>
        <authorList>
            <person name="Errbii M."/>
        </authorList>
    </citation>
    <scope>NUCLEOTIDE SEQUENCE [LARGE SCALE GENOMIC DNA]</scope>
    <source>
        <strain evidence="2">Alpha-2009</strain>
        <tissue evidence="2">Whole body</tissue>
    </source>
</reference>
<proteinExistence type="predicted"/>
<evidence type="ECO:0000256" key="1">
    <source>
        <dbReference type="SAM" id="MobiDB-lite"/>
    </source>
</evidence>
<feature type="compositionally biased region" description="Basic and acidic residues" evidence="1">
    <location>
        <begin position="75"/>
        <end position="101"/>
    </location>
</feature>